<keyword evidence="3" id="KW-1185">Reference proteome</keyword>
<dbReference type="RefSeq" id="WP_141287274.1">
    <property type="nucleotide sequence ID" value="NZ_BAAAEW010000003.1"/>
</dbReference>
<dbReference type="PANTHER" id="PTHR43441:SF2">
    <property type="entry name" value="FAMILY ACETYLTRANSFERASE, PUTATIVE (AFU_ORTHOLOGUE AFUA_7G00850)-RELATED"/>
    <property type="match status" value="1"/>
</dbReference>
<organism evidence="2 3">
    <name type="scientific">Ideonella azotifigens</name>
    <dbReference type="NCBI Taxonomy" id="513160"/>
    <lineage>
        <taxon>Bacteria</taxon>
        <taxon>Pseudomonadati</taxon>
        <taxon>Pseudomonadota</taxon>
        <taxon>Betaproteobacteria</taxon>
        <taxon>Burkholderiales</taxon>
        <taxon>Sphaerotilaceae</taxon>
        <taxon>Ideonella</taxon>
    </lineage>
</organism>
<accession>A0ABN1JKA5</accession>
<name>A0ABN1JKA5_9BURK</name>
<proteinExistence type="predicted"/>
<dbReference type="Pfam" id="PF13302">
    <property type="entry name" value="Acetyltransf_3"/>
    <property type="match status" value="1"/>
</dbReference>
<dbReference type="PROSITE" id="PS51186">
    <property type="entry name" value="GNAT"/>
    <property type="match status" value="1"/>
</dbReference>
<feature type="domain" description="N-acetyltransferase" evidence="1">
    <location>
        <begin position="37"/>
        <end position="195"/>
    </location>
</feature>
<evidence type="ECO:0000313" key="2">
    <source>
        <dbReference type="EMBL" id="GAA0741607.1"/>
    </source>
</evidence>
<dbReference type="EMBL" id="BAAAEW010000003">
    <property type="protein sequence ID" value="GAA0741607.1"/>
    <property type="molecule type" value="Genomic_DNA"/>
</dbReference>
<dbReference type="PANTHER" id="PTHR43441">
    <property type="entry name" value="RIBOSOMAL-PROTEIN-SERINE ACETYLTRANSFERASE"/>
    <property type="match status" value="1"/>
</dbReference>
<dbReference type="Gene3D" id="3.40.630.30">
    <property type="match status" value="1"/>
</dbReference>
<dbReference type="InterPro" id="IPR051908">
    <property type="entry name" value="Ribosomal_N-acetyltransferase"/>
</dbReference>
<dbReference type="Proteomes" id="UP001500279">
    <property type="component" value="Unassembled WGS sequence"/>
</dbReference>
<dbReference type="InterPro" id="IPR016181">
    <property type="entry name" value="Acyl_CoA_acyltransferase"/>
</dbReference>
<dbReference type="InterPro" id="IPR000182">
    <property type="entry name" value="GNAT_dom"/>
</dbReference>
<protein>
    <submittedName>
        <fullName evidence="2">GNAT family protein</fullName>
    </submittedName>
</protein>
<dbReference type="SUPFAM" id="SSF55729">
    <property type="entry name" value="Acyl-CoA N-acyltransferases (Nat)"/>
    <property type="match status" value="1"/>
</dbReference>
<evidence type="ECO:0000313" key="3">
    <source>
        <dbReference type="Proteomes" id="UP001500279"/>
    </source>
</evidence>
<gene>
    <name evidence="2" type="ORF">GCM10009107_04340</name>
</gene>
<comment type="caution">
    <text evidence="2">The sequence shown here is derived from an EMBL/GenBank/DDBJ whole genome shotgun (WGS) entry which is preliminary data.</text>
</comment>
<evidence type="ECO:0000259" key="1">
    <source>
        <dbReference type="PROSITE" id="PS51186"/>
    </source>
</evidence>
<reference evidence="2 3" key="1">
    <citation type="journal article" date="2019" name="Int. J. Syst. Evol. Microbiol.">
        <title>The Global Catalogue of Microorganisms (GCM) 10K type strain sequencing project: providing services to taxonomists for standard genome sequencing and annotation.</title>
        <authorList>
            <consortium name="The Broad Institute Genomics Platform"/>
            <consortium name="The Broad Institute Genome Sequencing Center for Infectious Disease"/>
            <person name="Wu L."/>
            <person name="Ma J."/>
        </authorList>
    </citation>
    <scope>NUCLEOTIDE SEQUENCE [LARGE SCALE GENOMIC DNA]</scope>
    <source>
        <strain evidence="2 3">JCM 15503</strain>
    </source>
</reference>
<sequence length="242" mass="27253">MPHDIQLNEYGQPVGPRLEGWQPRALPPRTPLVGHWCRLEPLSVAQHAEALYAAYSAQPDGRDWTYMPAGPFPSMAALTEYLTKAEASADPLHHTIIDNATGQAVGTLALMRIDPANGVIEVGHVTYSPLVQRTPMGTEAQFLLMQRVFDALGYRRYEWKCNALNAPSRRAAERYGFQLEGIFRQAAVMKGRSRDTAWFSMLDHEWPAIRPAFEQWLAPENFDEKGQQRSRLGELVRVALGR</sequence>